<proteinExistence type="predicted"/>
<name>A0A1I7SAZ3_BURXY</name>
<dbReference type="AlphaFoldDB" id="A0A1I7SAZ3"/>
<evidence type="ECO:0000313" key="2">
    <source>
        <dbReference type="Proteomes" id="UP000095284"/>
    </source>
</evidence>
<dbReference type="Proteomes" id="UP000095284">
    <property type="component" value="Unplaced"/>
</dbReference>
<evidence type="ECO:0000256" key="1">
    <source>
        <dbReference type="SAM" id="MobiDB-lite"/>
    </source>
</evidence>
<feature type="region of interest" description="Disordered" evidence="1">
    <location>
        <begin position="1"/>
        <end position="35"/>
    </location>
</feature>
<protein>
    <submittedName>
        <fullName evidence="3">E3 ubiquitin-protein ligase</fullName>
    </submittedName>
</protein>
<accession>A0A1I7SAZ3</accession>
<reference evidence="3" key="1">
    <citation type="submission" date="2016-11" db="UniProtKB">
        <authorList>
            <consortium name="WormBaseParasite"/>
        </authorList>
    </citation>
    <scope>IDENTIFICATION</scope>
</reference>
<organism evidence="2 3">
    <name type="scientific">Bursaphelenchus xylophilus</name>
    <name type="common">Pinewood nematode worm</name>
    <name type="synonym">Aphelenchoides xylophilus</name>
    <dbReference type="NCBI Taxonomy" id="6326"/>
    <lineage>
        <taxon>Eukaryota</taxon>
        <taxon>Metazoa</taxon>
        <taxon>Ecdysozoa</taxon>
        <taxon>Nematoda</taxon>
        <taxon>Chromadorea</taxon>
        <taxon>Rhabditida</taxon>
        <taxon>Tylenchina</taxon>
        <taxon>Tylenchomorpha</taxon>
        <taxon>Aphelenchoidea</taxon>
        <taxon>Aphelenchoididae</taxon>
        <taxon>Bursaphelenchus</taxon>
    </lineage>
</organism>
<sequence length="184" mass="20671">MQQFYLKPPPPSVNGRLSPSEMDDTDSPGSTPTHRITVGHVYDFASELTTTAYDELKELIGKDEARQYLLKRNADDYNAPKFSTHDLRSILRENTELKQKLSQFERPESSSGESGTETATETASVARESVADFSDLEDPKGDDEVVYGPINKEPEEKLYPWKYQRKSSGIAKLFSKLFSPSAAR</sequence>
<feature type="compositionally biased region" description="Low complexity" evidence="1">
    <location>
        <begin position="109"/>
        <end position="124"/>
    </location>
</feature>
<dbReference type="WBParaSite" id="BXY_1019000.1">
    <property type="protein sequence ID" value="BXY_1019000.1"/>
    <property type="gene ID" value="BXY_1019000"/>
</dbReference>
<evidence type="ECO:0000313" key="3">
    <source>
        <dbReference type="WBParaSite" id="BXY_1019000.1"/>
    </source>
</evidence>
<feature type="region of interest" description="Disordered" evidence="1">
    <location>
        <begin position="100"/>
        <end position="151"/>
    </location>
</feature>